<evidence type="ECO:0000256" key="3">
    <source>
        <dbReference type="ARBA" id="ARBA00022714"/>
    </source>
</evidence>
<feature type="transmembrane region" description="Helical" evidence="9">
    <location>
        <begin position="41"/>
        <end position="60"/>
    </location>
</feature>
<keyword evidence="2" id="KW-0285">Flavoprotein</keyword>
<keyword evidence="4" id="KW-0479">Metal-binding</keyword>
<feature type="transmembrane region" description="Helical" evidence="9">
    <location>
        <begin position="111"/>
        <end position="130"/>
    </location>
</feature>
<dbReference type="SUPFAM" id="SSF52343">
    <property type="entry name" value="Ferredoxin reductase-like, C-terminal NADP-linked domain"/>
    <property type="match status" value="1"/>
</dbReference>
<dbReference type="InterPro" id="IPR039261">
    <property type="entry name" value="FNR_nucleotide-bd"/>
</dbReference>
<feature type="transmembrane region" description="Helical" evidence="9">
    <location>
        <begin position="151"/>
        <end position="174"/>
    </location>
</feature>
<dbReference type="EMBL" id="JBEPLN010000062">
    <property type="protein sequence ID" value="MET3635228.1"/>
    <property type="molecule type" value="Genomic_DNA"/>
</dbReference>
<evidence type="ECO:0000256" key="2">
    <source>
        <dbReference type="ARBA" id="ARBA00022630"/>
    </source>
</evidence>
<gene>
    <name evidence="11" type="ORF">ABID28_001893</name>
</gene>
<feature type="transmembrane region" description="Helical" evidence="9">
    <location>
        <begin position="72"/>
        <end position="91"/>
    </location>
</feature>
<keyword evidence="9" id="KW-0472">Membrane</keyword>
<evidence type="ECO:0000259" key="10">
    <source>
        <dbReference type="PROSITE" id="PS51384"/>
    </source>
</evidence>
<keyword evidence="12" id="KW-1185">Reference proteome</keyword>
<accession>A0ABV2JHI3</accession>
<evidence type="ECO:0000313" key="11">
    <source>
        <dbReference type="EMBL" id="MET3635228.1"/>
    </source>
</evidence>
<sequence>MFKKNNYALGLAWLTAVFILPTPFIYTFVNGMSALSSQRRIGIAYGIIAYVWMLLAIYIGTKPKWLDRLIGLPAAYMIHGILSLVAILLAFMHKSLSPSYGLISTTGDLAFNIFLGIGLYSMIFMAGWLTSRVPFLLTIKRYLEKVFKHEISVWLHRLNILATLLVFLHVQLIPDIRSNTAFMLVFYLSSIFVFGSYLWAKLKPTATGFPAELLANQEIGPNIYELRIKVPKVRSQQMKPGDFIFISFPEVKGLTEPHPFSIVNDPRGASELVLAIRGDGDFTKQLQGVTAPAKLHVDGGYGMYQSIIDDQKPQEVLMISGGIGVTPILSVIEGNPDLKTTVFHGASTQAALIYGDKFAKWQAERDNFIVNRVVGMYQEEDVLAYLPEDKKDFTVLISGPPAMARYWEKVMKANGVPKGQIFYEEFGW</sequence>
<keyword evidence="9" id="KW-0812">Transmembrane</keyword>
<dbReference type="InterPro" id="IPR050415">
    <property type="entry name" value="MRET"/>
</dbReference>
<dbReference type="InterPro" id="IPR013112">
    <property type="entry name" value="FAD-bd_8"/>
</dbReference>
<evidence type="ECO:0000256" key="1">
    <source>
        <dbReference type="ARBA" id="ARBA00001974"/>
    </source>
</evidence>
<keyword evidence="7" id="KW-0408">Iron</keyword>
<keyword evidence="6" id="KW-0560">Oxidoreductase</keyword>
<dbReference type="PROSITE" id="PS51384">
    <property type="entry name" value="FAD_FR"/>
    <property type="match status" value="1"/>
</dbReference>
<comment type="caution">
    <text evidence="11">The sequence shown here is derived from an EMBL/GenBank/DDBJ whole genome shotgun (WGS) entry which is preliminary data.</text>
</comment>
<evidence type="ECO:0000256" key="4">
    <source>
        <dbReference type="ARBA" id="ARBA00022723"/>
    </source>
</evidence>
<name>A0ABV2JHI3_9STRE</name>
<evidence type="ECO:0000313" key="12">
    <source>
        <dbReference type="Proteomes" id="UP001549037"/>
    </source>
</evidence>
<comment type="cofactor">
    <cofactor evidence="1">
        <name>FAD</name>
        <dbReference type="ChEBI" id="CHEBI:57692"/>
    </cofactor>
</comment>
<reference evidence="11 12" key="1">
    <citation type="submission" date="2024-06" db="EMBL/GenBank/DDBJ databases">
        <title>Genomic Encyclopedia of Type Strains, Phase IV (KMG-IV): sequencing the most valuable type-strain genomes for metagenomic binning, comparative biology and taxonomic classification.</title>
        <authorList>
            <person name="Goeker M."/>
        </authorList>
    </citation>
    <scope>NUCLEOTIDE SEQUENCE [LARGE SCALE GENOMIC DNA]</scope>
    <source>
        <strain evidence="11 12">DSM 28302</strain>
    </source>
</reference>
<dbReference type="InterPro" id="IPR017938">
    <property type="entry name" value="Riboflavin_synthase-like_b-brl"/>
</dbReference>
<dbReference type="InterPro" id="IPR017927">
    <property type="entry name" value="FAD-bd_FR_type"/>
</dbReference>
<dbReference type="PANTHER" id="PTHR47354:SF8">
    <property type="entry name" value="1,2-PHENYLACETYL-COA EPOXIDASE, SUBUNIT E"/>
    <property type="match status" value="1"/>
</dbReference>
<keyword evidence="5" id="KW-0274">FAD</keyword>
<feature type="transmembrane region" description="Helical" evidence="9">
    <location>
        <begin position="180"/>
        <end position="200"/>
    </location>
</feature>
<evidence type="ECO:0000256" key="9">
    <source>
        <dbReference type="SAM" id="Phobius"/>
    </source>
</evidence>
<evidence type="ECO:0000256" key="7">
    <source>
        <dbReference type="ARBA" id="ARBA00023004"/>
    </source>
</evidence>
<evidence type="ECO:0000256" key="5">
    <source>
        <dbReference type="ARBA" id="ARBA00022827"/>
    </source>
</evidence>
<dbReference type="RefSeq" id="WP_354369913.1">
    <property type="nucleotide sequence ID" value="NZ_JBEPLN010000062.1"/>
</dbReference>
<organism evidence="11 12">
    <name type="scientific">Streptococcus porcorum</name>
    <dbReference type="NCBI Taxonomy" id="701526"/>
    <lineage>
        <taxon>Bacteria</taxon>
        <taxon>Bacillati</taxon>
        <taxon>Bacillota</taxon>
        <taxon>Bacilli</taxon>
        <taxon>Lactobacillales</taxon>
        <taxon>Streptococcaceae</taxon>
        <taxon>Streptococcus</taxon>
    </lineage>
</organism>
<dbReference type="SUPFAM" id="SSF63380">
    <property type="entry name" value="Riboflavin synthase domain-like"/>
    <property type="match status" value="1"/>
</dbReference>
<keyword evidence="9" id="KW-1133">Transmembrane helix</keyword>
<feature type="domain" description="FAD-binding FR-type" evidence="10">
    <location>
        <begin position="206"/>
        <end position="307"/>
    </location>
</feature>
<dbReference type="Gene3D" id="2.40.30.10">
    <property type="entry name" value="Translation factors"/>
    <property type="match status" value="1"/>
</dbReference>
<keyword evidence="8" id="KW-0411">Iron-sulfur</keyword>
<evidence type="ECO:0000256" key="8">
    <source>
        <dbReference type="ARBA" id="ARBA00023014"/>
    </source>
</evidence>
<feature type="transmembrane region" description="Helical" evidence="9">
    <location>
        <begin position="7"/>
        <end position="29"/>
    </location>
</feature>
<dbReference type="Pfam" id="PF08022">
    <property type="entry name" value="FAD_binding_8"/>
    <property type="match status" value="1"/>
</dbReference>
<evidence type="ECO:0000256" key="6">
    <source>
        <dbReference type="ARBA" id="ARBA00023002"/>
    </source>
</evidence>
<dbReference type="PANTHER" id="PTHR47354">
    <property type="entry name" value="NADH OXIDOREDUCTASE HCR"/>
    <property type="match status" value="1"/>
</dbReference>
<protein>
    <submittedName>
        <fullName evidence="11">Ferric reductase</fullName>
    </submittedName>
</protein>
<proteinExistence type="predicted"/>
<keyword evidence="3" id="KW-0001">2Fe-2S</keyword>
<dbReference type="Gene3D" id="3.40.50.80">
    <property type="entry name" value="Nucleotide-binding domain of ferredoxin-NADP reductase (FNR) module"/>
    <property type="match status" value="1"/>
</dbReference>
<dbReference type="Proteomes" id="UP001549037">
    <property type="component" value="Unassembled WGS sequence"/>
</dbReference>